<evidence type="ECO:0000313" key="3">
    <source>
        <dbReference type="EMBL" id="KIW09218.1"/>
    </source>
</evidence>
<sequence length="329" mass="37244">MPALFSPTLLIRDVSGVESEGSERPHFFQPKFARIENQAISILVPYSGLILSCIVCILVILRLYVFEGFLFPRLYGHLYRNFSDETKRTFMNHHIGGMIKIILLIAGAYPWTHVLFVGNEDFDTPMAHHSKVTMGDLLLVLTQLFASMYVFELLIRVKLSPIAMAHHIGAIVIAEVAVALSLEYKKQKDATIEYMLCLVWGAFDVLAEFWPNLAIILYRVKKDNHYLLSQVFFITAIITVLGTTAETVMIFVFLGSVWHRLSLDFKVATPILHVVFMAAQVHGSRILFSMYKRQKQALREQEKRKESGAGKNSDKETASEPTMAAPETC</sequence>
<keyword evidence="2" id="KW-0472">Membrane</keyword>
<feature type="compositionally biased region" description="Basic and acidic residues" evidence="1">
    <location>
        <begin position="298"/>
        <end position="318"/>
    </location>
</feature>
<organism evidence="3 4">
    <name type="scientific">Verruconis gallopava</name>
    <dbReference type="NCBI Taxonomy" id="253628"/>
    <lineage>
        <taxon>Eukaryota</taxon>
        <taxon>Fungi</taxon>
        <taxon>Dikarya</taxon>
        <taxon>Ascomycota</taxon>
        <taxon>Pezizomycotina</taxon>
        <taxon>Dothideomycetes</taxon>
        <taxon>Pleosporomycetidae</taxon>
        <taxon>Venturiales</taxon>
        <taxon>Sympoventuriaceae</taxon>
        <taxon>Verruconis</taxon>
    </lineage>
</organism>
<protein>
    <recommendedName>
        <fullName evidence="5">TLC domain-containing protein</fullName>
    </recommendedName>
</protein>
<evidence type="ECO:0008006" key="5">
    <source>
        <dbReference type="Google" id="ProtNLM"/>
    </source>
</evidence>
<name>A0A0D2AR82_9PEZI</name>
<dbReference type="HOGENOM" id="CLU_068925_0_0_1"/>
<dbReference type="VEuPathDB" id="FungiDB:PV09_00145"/>
<gene>
    <name evidence="3" type="ORF">PV09_00145</name>
</gene>
<evidence type="ECO:0000313" key="4">
    <source>
        <dbReference type="Proteomes" id="UP000053259"/>
    </source>
</evidence>
<keyword evidence="2" id="KW-1133">Transmembrane helix</keyword>
<feature type="transmembrane region" description="Helical" evidence="2">
    <location>
        <begin position="97"/>
        <end position="117"/>
    </location>
</feature>
<proteinExistence type="predicted"/>
<dbReference type="RefSeq" id="XP_016219087.1">
    <property type="nucleotide sequence ID" value="XM_016352830.1"/>
</dbReference>
<feature type="transmembrane region" description="Helical" evidence="2">
    <location>
        <begin position="231"/>
        <end position="258"/>
    </location>
</feature>
<evidence type="ECO:0000256" key="2">
    <source>
        <dbReference type="SAM" id="Phobius"/>
    </source>
</evidence>
<dbReference type="Proteomes" id="UP000053259">
    <property type="component" value="Unassembled WGS sequence"/>
</dbReference>
<feature type="transmembrane region" description="Helical" evidence="2">
    <location>
        <begin position="192"/>
        <end position="210"/>
    </location>
</feature>
<feature type="transmembrane region" description="Helical" evidence="2">
    <location>
        <begin position="40"/>
        <end position="65"/>
    </location>
</feature>
<dbReference type="GeneID" id="27308118"/>
<dbReference type="EMBL" id="KN847529">
    <property type="protein sequence ID" value="KIW09218.1"/>
    <property type="molecule type" value="Genomic_DNA"/>
</dbReference>
<accession>A0A0D2AR82</accession>
<evidence type="ECO:0000256" key="1">
    <source>
        <dbReference type="SAM" id="MobiDB-lite"/>
    </source>
</evidence>
<feature type="transmembrane region" description="Helical" evidence="2">
    <location>
        <begin position="162"/>
        <end position="180"/>
    </location>
</feature>
<feature type="transmembrane region" description="Helical" evidence="2">
    <location>
        <begin position="270"/>
        <end position="288"/>
    </location>
</feature>
<keyword evidence="2" id="KW-0812">Transmembrane</keyword>
<keyword evidence="4" id="KW-1185">Reference proteome</keyword>
<dbReference type="AlphaFoldDB" id="A0A0D2AR82"/>
<feature type="region of interest" description="Disordered" evidence="1">
    <location>
        <begin position="298"/>
        <end position="329"/>
    </location>
</feature>
<reference evidence="3 4" key="1">
    <citation type="submission" date="2015-01" db="EMBL/GenBank/DDBJ databases">
        <title>The Genome Sequence of Ochroconis gallopava CBS43764.</title>
        <authorList>
            <consortium name="The Broad Institute Genomics Platform"/>
            <person name="Cuomo C."/>
            <person name="de Hoog S."/>
            <person name="Gorbushina A."/>
            <person name="Stielow B."/>
            <person name="Teixiera M."/>
            <person name="Abouelleil A."/>
            <person name="Chapman S.B."/>
            <person name="Priest M."/>
            <person name="Young S.K."/>
            <person name="Wortman J."/>
            <person name="Nusbaum C."/>
            <person name="Birren B."/>
        </authorList>
    </citation>
    <scope>NUCLEOTIDE SEQUENCE [LARGE SCALE GENOMIC DNA]</scope>
    <source>
        <strain evidence="3 4">CBS 43764</strain>
    </source>
</reference>
<dbReference type="OrthoDB" id="10010954at2759"/>
<feature type="transmembrane region" description="Helical" evidence="2">
    <location>
        <begin position="137"/>
        <end position="155"/>
    </location>
</feature>
<dbReference type="InParanoid" id="A0A0D2AR82"/>